<name>A0A2J6Q2W5_9HELO</name>
<dbReference type="PANTHER" id="PTHR38121:SF5">
    <property type="entry name" value="GH16 DOMAIN-CONTAINING PROTEIN"/>
    <property type="match status" value="1"/>
</dbReference>
<gene>
    <name evidence="4" type="ORF">NA56DRAFT_689637</name>
</gene>
<reference evidence="4 5" key="1">
    <citation type="submission" date="2016-05" db="EMBL/GenBank/DDBJ databases">
        <title>A degradative enzymes factory behind the ericoid mycorrhizal symbiosis.</title>
        <authorList>
            <consortium name="DOE Joint Genome Institute"/>
            <person name="Martino E."/>
            <person name="Morin E."/>
            <person name="Grelet G."/>
            <person name="Kuo A."/>
            <person name="Kohler A."/>
            <person name="Daghino S."/>
            <person name="Barry K."/>
            <person name="Choi C."/>
            <person name="Cichocki N."/>
            <person name="Clum A."/>
            <person name="Copeland A."/>
            <person name="Hainaut M."/>
            <person name="Haridas S."/>
            <person name="Labutti K."/>
            <person name="Lindquist E."/>
            <person name="Lipzen A."/>
            <person name="Khouja H.-R."/>
            <person name="Murat C."/>
            <person name="Ohm R."/>
            <person name="Olson A."/>
            <person name="Spatafora J."/>
            <person name="Veneault-Fourrey C."/>
            <person name="Henrissat B."/>
            <person name="Grigoriev I."/>
            <person name="Martin F."/>
            <person name="Perotto S."/>
        </authorList>
    </citation>
    <scope>NUCLEOTIDE SEQUENCE [LARGE SCALE GENOMIC DNA]</scope>
    <source>
        <strain evidence="4 5">UAMH 7357</strain>
    </source>
</reference>
<proteinExistence type="predicted"/>
<dbReference type="AlphaFoldDB" id="A0A2J6Q2W5"/>
<dbReference type="Pfam" id="PF00722">
    <property type="entry name" value="Glyco_hydro_16"/>
    <property type="match status" value="1"/>
</dbReference>
<feature type="signal peptide" evidence="2">
    <location>
        <begin position="1"/>
        <end position="20"/>
    </location>
</feature>
<dbReference type="PANTHER" id="PTHR38121">
    <property type="entry name" value="GH16 DOMAIN-CONTAINING PROTEIN"/>
    <property type="match status" value="1"/>
</dbReference>
<evidence type="ECO:0000256" key="2">
    <source>
        <dbReference type="SAM" id="SignalP"/>
    </source>
</evidence>
<keyword evidence="4" id="KW-0378">Hydrolase</keyword>
<dbReference type="InterPro" id="IPR000757">
    <property type="entry name" value="Beta-glucanase-like"/>
</dbReference>
<dbReference type="PROSITE" id="PS51762">
    <property type="entry name" value="GH16_2"/>
    <property type="match status" value="1"/>
</dbReference>
<feature type="domain" description="GH16" evidence="3">
    <location>
        <begin position="61"/>
        <end position="285"/>
    </location>
</feature>
<dbReference type="OrthoDB" id="25131at2759"/>
<evidence type="ECO:0000259" key="3">
    <source>
        <dbReference type="PROSITE" id="PS51762"/>
    </source>
</evidence>
<organism evidence="4 5">
    <name type="scientific">Hyaloscypha hepaticicola</name>
    <dbReference type="NCBI Taxonomy" id="2082293"/>
    <lineage>
        <taxon>Eukaryota</taxon>
        <taxon>Fungi</taxon>
        <taxon>Dikarya</taxon>
        <taxon>Ascomycota</taxon>
        <taxon>Pezizomycotina</taxon>
        <taxon>Leotiomycetes</taxon>
        <taxon>Helotiales</taxon>
        <taxon>Hyaloscyphaceae</taxon>
        <taxon>Hyaloscypha</taxon>
    </lineage>
</organism>
<feature type="chain" id="PRO_5014332133" evidence="2">
    <location>
        <begin position="21"/>
        <end position="363"/>
    </location>
</feature>
<feature type="compositionally biased region" description="Low complexity" evidence="1">
    <location>
        <begin position="320"/>
        <end position="339"/>
    </location>
</feature>
<evidence type="ECO:0000313" key="5">
    <source>
        <dbReference type="Proteomes" id="UP000235672"/>
    </source>
</evidence>
<evidence type="ECO:0000313" key="4">
    <source>
        <dbReference type="EMBL" id="PMD20621.1"/>
    </source>
</evidence>
<evidence type="ECO:0000256" key="1">
    <source>
        <dbReference type="SAM" id="MobiDB-lite"/>
    </source>
</evidence>
<keyword evidence="5" id="KW-1185">Reference proteome</keyword>
<dbReference type="Gene3D" id="2.60.120.200">
    <property type="match status" value="1"/>
</dbReference>
<accession>A0A2J6Q2W5</accession>
<dbReference type="GO" id="GO:0005975">
    <property type="term" value="P:carbohydrate metabolic process"/>
    <property type="evidence" value="ECO:0007669"/>
    <property type="project" value="InterPro"/>
</dbReference>
<dbReference type="STRING" id="1745343.A0A2J6Q2W5"/>
<keyword evidence="2" id="KW-0732">Signal</keyword>
<feature type="region of interest" description="Disordered" evidence="1">
    <location>
        <begin position="320"/>
        <end position="343"/>
    </location>
</feature>
<dbReference type="SUPFAM" id="SSF49899">
    <property type="entry name" value="Concanavalin A-like lectins/glucanases"/>
    <property type="match status" value="1"/>
</dbReference>
<dbReference type="Proteomes" id="UP000235672">
    <property type="component" value="Unassembled WGS sequence"/>
</dbReference>
<protein>
    <submittedName>
        <fullName evidence="4">Glycoside hydrolase family 16 protein</fullName>
    </submittedName>
</protein>
<sequence length="363" mass="39835">MFSAFHTLFFLSFFLSCAHALCECGFNVKLSPTNNSSPIEATFINTIESDFTQIQQSSWDPDWFIVTYNQTTGFLGKIAETRNVLYNHVVDNTSTSSPGIFSGDPGVQLIVRSTLQNGMVPMGELRTKRQDIQYGSFRSRIKFTGINGTCGASFWYYNDTQEIDMEVLSREQSTSSSALNLVLQSEQSAQADFNAANTSSFEIAQLGFRADAQFHEYRMDWTPDQVSFFVDGNWIAEMTTNVPVTGGRLVFNHWSNGNPGWSAGPPVADATMTVAYMKAYFNSSDPSINQDFSASCVDPGVANASCQVLDNPDFWITKTGNVSGSDSPSSTSTLTPMGTAKSSAGRRGVMKSAVLISLIYFFL</sequence>
<dbReference type="InterPro" id="IPR013320">
    <property type="entry name" value="ConA-like_dom_sf"/>
</dbReference>
<dbReference type="EMBL" id="KZ613484">
    <property type="protein sequence ID" value="PMD20621.1"/>
    <property type="molecule type" value="Genomic_DNA"/>
</dbReference>
<dbReference type="GO" id="GO:0004553">
    <property type="term" value="F:hydrolase activity, hydrolyzing O-glycosyl compounds"/>
    <property type="evidence" value="ECO:0007669"/>
    <property type="project" value="InterPro"/>
</dbReference>
<dbReference type="CDD" id="cd00413">
    <property type="entry name" value="Glyco_hydrolase_16"/>
    <property type="match status" value="1"/>
</dbReference>